<feature type="region of interest" description="Disordered" evidence="1">
    <location>
        <begin position="154"/>
        <end position="195"/>
    </location>
</feature>
<name>A0A9P6NK17_9BASI</name>
<reference evidence="2" key="1">
    <citation type="submission" date="2013-11" db="EMBL/GenBank/DDBJ databases">
        <title>Genome sequence of the fusiform rust pathogen reveals effectors for host alternation and coevolution with pine.</title>
        <authorList>
            <consortium name="DOE Joint Genome Institute"/>
            <person name="Smith K."/>
            <person name="Pendleton A."/>
            <person name="Kubisiak T."/>
            <person name="Anderson C."/>
            <person name="Salamov A."/>
            <person name="Aerts A."/>
            <person name="Riley R."/>
            <person name="Clum A."/>
            <person name="Lindquist E."/>
            <person name="Ence D."/>
            <person name="Campbell M."/>
            <person name="Kronenberg Z."/>
            <person name="Feau N."/>
            <person name="Dhillon B."/>
            <person name="Hamelin R."/>
            <person name="Burleigh J."/>
            <person name="Smith J."/>
            <person name="Yandell M."/>
            <person name="Nelson C."/>
            <person name="Grigoriev I."/>
            <person name="Davis J."/>
        </authorList>
    </citation>
    <scope>NUCLEOTIDE SEQUENCE</scope>
    <source>
        <strain evidence="2">G11</strain>
    </source>
</reference>
<dbReference type="EMBL" id="MU167253">
    <property type="protein sequence ID" value="KAG0147027.1"/>
    <property type="molecule type" value="Genomic_DNA"/>
</dbReference>
<evidence type="ECO:0000313" key="3">
    <source>
        <dbReference type="Proteomes" id="UP000886653"/>
    </source>
</evidence>
<keyword evidence="3" id="KW-1185">Reference proteome</keyword>
<feature type="region of interest" description="Disordered" evidence="1">
    <location>
        <begin position="211"/>
        <end position="287"/>
    </location>
</feature>
<accession>A0A9P6NK17</accession>
<dbReference type="AlphaFoldDB" id="A0A9P6NK17"/>
<feature type="compositionally biased region" description="Basic residues" evidence="1">
    <location>
        <begin position="248"/>
        <end position="257"/>
    </location>
</feature>
<comment type="caution">
    <text evidence="2">The sequence shown here is derived from an EMBL/GenBank/DDBJ whole genome shotgun (WGS) entry which is preliminary data.</text>
</comment>
<feature type="compositionally biased region" description="Polar residues" evidence="1">
    <location>
        <begin position="169"/>
        <end position="187"/>
    </location>
</feature>
<proteinExistence type="predicted"/>
<gene>
    <name evidence="2" type="ORF">CROQUDRAFT_492430</name>
</gene>
<sequence>MILFAPVSQALLLIFTFQFQFPWAVLGRLNRISLDRNLPFSEAFTKAQAEHADPSEQQHYPVQFPGAVLGRFQSSPLDPTSPPLDDREIAPSQVLANQEAGPFNPSQQHDSVQDPLAERLRFYRLSLDLNSSPLDDREIESRISQMLSKHQAVPFHPSDQQPYAELPTVNPSTDVPSRTAEFSTSNLPPGAAQDNLLASTAGSSRVSIATTNHNQNVEEQSRTPSTLNVATTSDMPPVSEPRPGTGKQRGRPPRPSKWKGQTSGLGKGLASDPVNGHVPLSSKQPTQTEYSAPFVMSVNRYDLFKFDFQKESKY</sequence>
<dbReference type="Proteomes" id="UP000886653">
    <property type="component" value="Unassembled WGS sequence"/>
</dbReference>
<evidence type="ECO:0000313" key="2">
    <source>
        <dbReference type="EMBL" id="KAG0147027.1"/>
    </source>
</evidence>
<feature type="compositionally biased region" description="Polar residues" evidence="1">
    <location>
        <begin position="211"/>
        <end position="234"/>
    </location>
</feature>
<organism evidence="2 3">
    <name type="scientific">Cronartium quercuum f. sp. fusiforme G11</name>
    <dbReference type="NCBI Taxonomy" id="708437"/>
    <lineage>
        <taxon>Eukaryota</taxon>
        <taxon>Fungi</taxon>
        <taxon>Dikarya</taxon>
        <taxon>Basidiomycota</taxon>
        <taxon>Pucciniomycotina</taxon>
        <taxon>Pucciniomycetes</taxon>
        <taxon>Pucciniales</taxon>
        <taxon>Coleosporiaceae</taxon>
        <taxon>Cronartium</taxon>
    </lineage>
</organism>
<evidence type="ECO:0000256" key="1">
    <source>
        <dbReference type="SAM" id="MobiDB-lite"/>
    </source>
</evidence>
<protein>
    <submittedName>
        <fullName evidence="2">Uncharacterized protein</fullName>
    </submittedName>
</protein>